<organism evidence="1 2">
    <name type="scientific">Phytophthora fragariaefolia</name>
    <dbReference type="NCBI Taxonomy" id="1490495"/>
    <lineage>
        <taxon>Eukaryota</taxon>
        <taxon>Sar</taxon>
        <taxon>Stramenopiles</taxon>
        <taxon>Oomycota</taxon>
        <taxon>Peronosporomycetes</taxon>
        <taxon>Peronosporales</taxon>
        <taxon>Peronosporaceae</taxon>
        <taxon>Phytophthora</taxon>
    </lineage>
</organism>
<evidence type="ECO:0000313" key="1">
    <source>
        <dbReference type="EMBL" id="GMF40697.1"/>
    </source>
</evidence>
<sequence>MTVLNGGGIHGGSIWSKIWSGLKSGFKYAKDTGILSKLADAAVGPASVYTGNPGALLAASNGLKSLTGIGLSEPEGGRLTLADVRTAGSKTLSYAKRKGILTYAVDLVGKKRIEKAERPEHVDMIKQVRKGVRAKFGVGVGQKKNSQG</sequence>
<gene>
    <name evidence="1" type="ORF">Pfra01_001258500</name>
</gene>
<dbReference type="AlphaFoldDB" id="A0A9W6XKY9"/>
<evidence type="ECO:0000313" key="2">
    <source>
        <dbReference type="Proteomes" id="UP001165121"/>
    </source>
</evidence>
<name>A0A9W6XKY9_9STRA</name>
<dbReference type="Proteomes" id="UP001165121">
    <property type="component" value="Unassembled WGS sequence"/>
</dbReference>
<reference evidence="1" key="1">
    <citation type="submission" date="2023-04" db="EMBL/GenBank/DDBJ databases">
        <title>Phytophthora fragariaefolia NBRC 109709.</title>
        <authorList>
            <person name="Ichikawa N."/>
            <person name="Sato H."/>
            <person name="Tonouchi N."/>
        </authorList>
    </citation>
    <scope>NUCLEOTIDE SEQUENCE</scope>
    <source>
        <strain evidence="1">NBRC 109709</strain>
    </source>
</reference>
<protein>
    <submittedName>
        <fullName evidence="1">Unnamed protein product</fullName>
    </submittedName>
</protein>
<accession>A0A9W6XKY9</accession>
<comment type="caution">
    <text evidence="1">The sequence shown here is derived from an EMBL/GenBank/DDBJ whole genome shotgun (WGS) entry which is preliminary data.</text>
</comment>
<proteinExistence type="predicted"/>
<keyword evidence="2" id="KW-1185">Reference proteome</keyword>
<dbReference type="OrthoDB" id="123275at2759"/>
<dbReference type="EMBL" id="BSXT01001273">
    <property type="protein sequence ID" value="GMF40697.1"/>
    <property type="molecule type" value="Genomic_DNA"/>
</dbReference>